<gene>
    <name evidence="3" type="ORF">S03H2_57684</name>
</gene>
<keyword evidence="1" id="KW-0238">DNA-binding</keyword>
<dbReference type="InterPro" id="IPR058245">
    <property type="entry name" value="NreC/VraR/RcsB-like_REC"/>
</dbReference>
<feature type="domain" description="Response regulatory" evidence="2">
    <location>
        <begin position="7"/>
        <end position="123"/>
    </location>
</feature>
<name>X1INA1_9ZZZZ</name>
<dbReference type="SUPFAM" id="SSF52172">
    <property type="entry name" value="CheY-like"/>
    <property type="match status" value="1"/>
</dbReference>
<dbReference type="Pfam" id="PF00072">
    <property type="entry name" value="Response_reg"/>
    <property type="match status" value="1"/>
</dbReference>
<dbReference type="GO" id="GO:0000160">
    <property type="term" value="P:phosphorelay signal transduction system"/>
    <property type="evidence" value="ECO:0007669"/>
    <property type="project" value="InterPro"/>
</dbReference>
<comment type="caution">
    <text evidence="3">The sequence shown here is derived from an EMBL/GenBank/DDBJ whole genome shotgun (WGS) entry which is preliminary data.</text>
</comment>
<evidence type="ECO:0000256" key="1">
    <source>
        <dbReference type="ARBA" id="ARBA00023125"/>
    </source>
</evidence>
<dbReference type="EMBL" id="BARU01036987">
    <property type="protein sequence ID" value="GAH83197.1"/>
    <property type="molecule type" value="Genomic_DNA"/>
</dbReference>
<dbReference type="CDD" id="cd17535">
    <property type="entry name" value="REC_NarL-like"/>
    <property type="match status" value="1"/>
</dbReference>
<evidence type="ECO:0000259" key="2">
    <source>
        <dbReference type="PROSITE" id="PS50110"/>
    </source>
</evidence>
<reference evidence="3" key="1">
    <citation type="journal article" date="2014" name="Front. Microbiol.">
        <title>High frequency of phylogenetically diverse reductive dehalogenase-homologous genes in deep subseafloor sedimentary metagenomes.</title>
        <authorList>
            <person name="Kawai M."/>
            <person name="Futagami T."/>
            <person name="Toyoda A."/>
            <person name="Takaki Y."/>
            <person name="Nishi S."/>
            <person name="Hori S."/>
            <person name="Arai W."/>
            <person name="Tsubouchi T."/>
            <person name="Morono Y."/>
            <person name="Uchiyama I."/>
            <person name="Ito T."/>
            <person name="Fujiyama A."/>
            <person name="Inagaki F."/>
            <person name="Takami H."/>
        </authorList>
    </citation>
    <scope>NUCLEOTIDE SEQUENCE</scope>
    <source>
        <strain evidence="3">Expedition CK06-06</strain>
    </source>
</reference>
<dbReference type="PROSITE" id="PS50110">
    <property type="entry name" value="RESPONSE_REGULATORY"/>
    <property type="match status" value="1"/>
</dbReference>
<feature type="non-terminal residue" evidence="3">
    <location>
        <position position="128"/>
    </location>
</feature>
<dbReference type="SMART" id="SM00448">
    <property type="entry name" value="REC"/>
    <property type="match status" value="1"/>
</dbReference>
<dbReference type="InterPro" id="IPR001789">
    <property type="entry name" value="Sig_transdc_resp-reg_receiver"/>
</dbReference>
<dbReference type="PANTHER" id="PTHR43214">
    <property type="entry name" value="TWO-COMPONENT RESPONSE REGULATOR"/>
    <property type="match status" value="1"/>
</dbReference>
<dbReference type="InterPro" id="IPR011006">
    <property type="entry name" value="CheY-like_superfamily"/>
</dbReference>
<accession>X1INA1</accession>
<proteinExistence type="predicted"/>
<dbReference type="Gene3D" id="3.40.50.2300">
    <property type="match status" value="1"/>
</dbReference>
<organism evidence="3">
    <name type="scientific">marine sediment metagenome</name>
    <dbReference type="NCBI Taxonomy" id="412755"/>
    <lineage>
        <taxon>unclassified sequences</taxon>
        <taxon>metagenomes</taxon>
        <taxon>ecological metagenomes</taxon>
    </lineage>
</organism>
<protein>
    <recommendedName>
        <fullName evidence="2">Response regulatory domain-containing protein</fullName>
    </recommendedName>
</protein>
<dbReference type="AlphaFoldDB" id="X1INA1"/>
<dbReference type="InterPro" id="IPR039420">
    <property type="entry name" value="WalR-like"/>
</dbReference>
<evidence type="ECO:0000313" key="3">
    <source>
        <dbReference type="EMBL" id="GAH83197.1"/>
    </source>
</evidence>
<sequence length="128" mass="14230">MNESPIRVLVVDDHRIVREGIRSLMEEVEDIEVVGEASNGFESIDLVESLVPDVVLMDLVMPQMDGLEATRQITEKHPEIRILVLTSFITDDKVFPAIKAGAMGYLLKDTGSNELIDAIRKVYGGKFS</sequence>
<dbReference type="PANTHER" id="PTHR43214:SF37">
    <property type="entry name" value="TRANSCRIPTIONAL REGULATORY PROTEIN YDFI"/>
    <property type="match status" value="1"/>
</dbReference>
<dbReference type="GO" id="GO:0003677">
    <property type="term" value="F:DNA binding"/>
    <property type="evidence" value="ECO:0007669"/>
    <property type="project" value="UniProtKB-KW"/>
</dbReference>